<reference evidence="2" key="1">
    <citation type="submission" date="2014-03" db="EMBL/GenBank/DDBJ databases">
        <authorList>
            <person name="Aksoy S."/>
            <person name="Warren W."/>
            <person name="Wilson R.K."/>
        </authorList>
    </citation>
    <scope>NUCLEOTIDE SEQUENCE [LARGE SCALE GENOMIC DNA]</scope>
    <source>
        <strain evidence="2">IAEA</strain>
    </source>
</reference>
<sequence>MLGAGINMLGAFDTYELVPLHFAGILIFVMMKEREFRIAIVKCPFQKVVSQVKASVVIGTVFKINYN</sequence>
<accession>A0A1A9ZVW6</accession>
<organism evidence="1 2">
    <name type="scientific">Glossina pallidipes</name>
    <name type="common">Tsetse fly</name>
    <dbReference type="NCBI Taxonomy" id="7398"/>
    <lineage>
        <taxon>Eukaryota</taxon>
        <taxon>Metazoa</taxon>
        <taxon>Ecdysozoa</taxon>
        <taxon>Arthropoda</taxon>
        <taxon>Hexapoda</taxon>
        <taxon>Insecta</taxon>
        <taxon>Pterygota</taxon>
        <taxon>Neoptera</taxon>
        <taxon>Endopterygota</taxon>
        <taxon>Diptera</taxon>
        <taxon>Brachycera</taxon>
        <taxon>Muscomorpha</taxon>
        <taxon>Hippoboscoidea</taxon>
        <taxon>Glossinidae</taxon>
        <taxon>Glossina</taxon>
    </lineage>
</organism>
<protein>
    <submittedName>
        <fullName evidence="1">Uncharacterized protein</fullName>
    </submittedName>
</protein>
<name>A0A1A9ZVW6_GLOPL</name>
<keyword evidence="2" id="KW-1185">Reference proteome</keyword>
<dbReference type="VEuPathDB" id="VectorBase:GPAI026624"/>
<dbReference type="Proteomes" id="UP000092445">
    <property type="component" value="Unassembled WGS sequence"/>
</dbReference>
<proteinExistence type="predicted"/>
<reference evidence="1" key="2">
    <citation type="submission" date="2020-05" db="UniProtKB">
        <authorList>
            <consortium name="EnsemblMetazoa"/>
        </authorList>
    </citation>
    <scope>IDENTIFICATION</scope>
    <source>
        <strain evidence="1">IAEA</strain>
    </source>
</reference>
<evidence type="ECO:0000313" key="2">
    <source>
        <dbReference type="Proteomes" id="UP000092445"/>
    </source>
</evidence>
<dbReference type="AlphaFoldDB" id="A0A1A9ZVW6"/>
<evidence type="ECO:0000313" key="1">
    <source>
        <dbReference type="EnsemblMetazoa" id="GPAI026624-PA"/>
    </source>
</evidence>
<dbReference type="EnsemblMetazoa" id="GPAI026624-RA">
    <property type="protein sequence ID" value="GPAI026624-PA"/>
    <property type="gene ID" value="GPAI026624"/>
</dbReference>